<gene>
    <name evidence="2" type="ORF">PoB_000938100</name>
</gene>
<feature type="compositionally biased region" description="Basic and acidic residues" evidence="1">
    <location>
        <begin position="1"/>
        <end position="19"/>
    </location>
</feature>
<name>A0AAV3YI39_9GAST</name>
<keyword evidence="3" id="KW-1185">Reference proteome</keyword>
<comment type="caution">
    <text evidence="2">The sequence shown here is derived from an EMBL/GenBank/DDBJ whole genome shotgun (WGS) entry which is preliminary data.</text>
</comment>
<evidence type="ECO:0000256" key="1">
    <source>
        <dbReference type="SAM" id="MobiDB-lite"/>
    </source>
</evidence>
<dbReference type="Proteomes" id="UP000735302">
    <property type="component" value="Unassembled WGS sequence"/>
</dbReference>
<protein>
    <submittedName>
        <fullName evidence="2">Uncharacterized protein</fullName>
    </submittedName>
</protein>
<evidence type="ECO:0000313" key="3">
    <source>
        <dbReference type="Proteomes" id="UP000735302"/>
    </source>
</evidence>
<evidence type="ECO:0000313" key="2">
    <source>
        <dbReference type="EMBL" id="GFN82875.1"/>
    </source>
</evidence>
<dbReference type="EMBL" id="BLXT01001042">
    <property type="protein sequence ID" value="GFN82875.1"/>
    <property type="molecule type" value="Genomic_DNA"/>
</dbReference>
<feature type="region of interest" description="Disordered" evidence="1">
    <location>
        <begin position="1"/>
        <end position="26"/>
    </location>
</feature>
<accession>A0AAV3YI39</accession>
<reference evidence="2 3" key="1">
    <citation type="journal article" date="2021" name="Elife">
        <title>Chloroplast acquisition without the gene transfer in kleptoplastic sea slugs, Plakobranchus ocellatus.</title>
        <authorList>
            <person name="Maeda T."/>
            <person name="Takahashi S."/>
            <person name="Yoshida T."/>
            <person name="Shimamura S."/>
            <person name="Takaki Y."/>
            <person name="Nagai Y."/>
            <person name="Toyoda A."/>
            <person name="Suzuki Y."/>
            <person name="Arimoto A."/>
            <person name="Ishii H."/>
            <person name="Satoh N."/>
            <person name="Nishiyama T."/>
            <person name="Hasebe M."/>
            <person name="Maruyama T."/>
            <person name="Minagawa J."/>
            <person name="Obokata J."/>
            <person name="Shigenobu S."/>
        </authorList>
    </citation>
    <scope>NUCLEOTIDE SEQUENCE [LARGE SCALE GENOMIC DNA]</scope>
</reference>
<proteinExistence type="predicted"/>
<sequence>MEVLMDRGKGDIEKEEEKDRKRRKDKLGNIAHTIKDGGGLVCVLAAFVCPGSIIHLTGGTTGCPQNGGKLRVSSDHLTHTSHSG</sequence>
<dbReference type="AlphaFoldDB" id="A0AAV3YI39"/>
<organism evidence="2 3">
    <name type="scientific">Plakobranchus ocellatus</name>
    <dbReference type="NCBI Taxonomy" id="259542"/>
    <lineage>
        <taxon>Eukaryota</taxon>
        <taxon>Metazoa</taxon>
        <taxon>Spiralia</taxon>
        <taxon>Lophotrochozoa</taxon>
        <taxon>Mollusca</taxon>
        <taxon>Gastropoda</taxon>
        <taxon>Heterobranchia</taxon>
        <taxon>Euthyneura</taxon>
        <taxon>Panpulmonata</taxon>
        <taxon>Sacoglossa</taxon>
        <taxon>Placobranchoidea</taxon>
        <taxon>Plakobranchidae</taxon>
        <taxon>Plakobranchus</taxon>
    </lineage>
</organism>